<dbReference type="Pfam" id="PF00501">
    <property type="entry name" value="AMP-binding"/>
    <property type="match status" value="1"/>
</dbReference>
<dbReference type="Pfam" id="PF00668">
    <property type="entry name" value="Condensation"/>
    <property type="match status" value="1"/>
</dbReference>
<dbReference type="InterPro" id="IPR023213">
    <property type="entry name" value="CAT-like_dom_sf"/>
</dbReference>
<dbReference type="InterPro" id="IPR009081">
    <property type="entry name" value="PP-bd_ACP"/>
</dbReference>
<dbReference type="FunFam" id="1.10.1200.10:FF:000016">
    <property type="entry name" value="Non-ribosomal peptide synthase"/>
    <property type="match status" value="1"/>
</dbReference>
<dbReference type="Gene3D" id="3.30.300.30">
    <property type="match status" value="1"/>
</dbReference>
<reference evidence="5 6" key="1">
    <citation type="journal article" date="2012" name="J. Bacteriol.">
        <title>Genome sequence of Mycobacterium hassiacum DSM 44199, a rare source of heat-stable mycobacterial proteins.</title>
        <authorList>
            <person name="Tiago I."/>
            <person name="Maranha A."/>
            <person name="Mendes V."/>
            <person name="Alarico S."/>
            <person name="Moynihan P.J."/>
            <person name="Clarke A.J."/>
            <person name="Macedo-Ribeiro S."/>
            <person name="Pereira P.J."/>
            <person name="Empadinhas N."/>
        </authorList>
    </citation>
    <scope>NUCLEOTIDE SEQUENCE [LARGE SCALE GENOMIC DNA]</scope>
    <source>
        <strain evidence="6">DSM 44199 / CIP 105218 / JCM 12690 / 3849</strain>
    </source>
</reference>
<dbReference type="PROSITE" id="PS00455">
    <property type="entry name" value="AMP_BINDING"/>
    <property type="match status" value="1"/>
</dbReference>
<dbReference type="SUPFAM" id="SSF56801">
    <property type="entry name" value="Acetyl-CoA synthetase-like"/>
    <property type="match status" value="1"/>
</dbReference>
<protein>
    <submittedName>
        <fullName evidence="5">Amino acid adenylation domain protein</fullName>
    </submittedName>
</protein>
<dbReference type="InterPro" id="IPR025110">
    <property type="entry name" value="AMP-bd_C"/>
</dbReference>
<dbReference type="PANTHER" id="PTHR45527">
    <property type="entry name" value="NONRIBOSOMAL PEPTIDE SYNTHETASE"/>
    <property type="match status" value="1"/>
</dbReference>
<dbReference type="Pfam" id="PF13193">
    <property type="entry name" value="AMP-binding_C"/>
    <property type="match status" value="1"/>
</dbReference>
<dbReference type="InterPro" id="IPR006162">
    <property type="entry name" value="Ppantetheine_attach_site"/>
</dbReference>
<dbReference type="AlphaFoldDB" id="K5B769"/>
<dbReference type="GO" id="GO:0072330">
    <property type="term" value="P:monocarboxylic acid biosynthetic process"/>
    <property type="evidence" value="ECO:0007669"/>
    <property type="project" value="UniProtKB-ARBA"/>
</dbReference>
<dbReference type="InterPro" id="IPR045851">
    <property type="entry name" value="AMP-bd_C_sf"/>
</dbReference>
<sequence>LPILLAEILAGYQGRHLPPATPYRRFVCWLAERDHHSAYTAWRTALADLDNPTLIAPGQRIRLGARGIASTRLPKEITGHIGELSRRCHSTVSTVLQAAYAQVLMMLTGQHDVVFGTAVSGRPADLPGAEAMVGLFINTVPVRARATAVTTGAELVEQLQRFYTDTLDHHHLALTDIHRAAGHDQLFDTLFVYENYPINTGALPSDDTVAITGFTGREFNHYPLTVQVTPGDELGIRIEYDTEVFEPDRIDAVIGWLERALRTMSTDPTRPVRAVDVVDPTARGDLDAWSNRVVLATPVAPCPSIPEAFAAQAARTPDTTAVSCNGHTLTYRQLDNAANRLAHRLRQSGAAPGRAVALLVSRSTDAIVAILAVLKTGAAYLPIDPALPAARVDFMMADAAPVAAVATPGHADRLAGYGIPIIDTADPAAAAQPDTPPPGPAADDLAYLIYTSGTTGIPKGVAITHRNVIELLRSLDADIAPTAVWSQWHSYSFDVSVCEIWGALLGGGRLVVVPEDVTRSPDRFRELLARESVTVLSQTPSAFYALQNSDLQCAASELNLDAVLFAGEALEPPRLRTWFERHPDTPRLLNLYGTTETTVHASIRQIVETDTAHTASPVGVPLAHLAFFVLDGWLRPVPVGVVGELYIAGTGLGLGYWRRAGLTASRFVACPHAEAAGQRMYRTGDLVRWGTDGQLRYLGRADEQVKIRGYRVELGEIQAAMLALDGVEQAVVLAREDRPGDKRLVGYVTGTADPAGIRTALAERLPAYMVPSAVVAVDALPLTVNGKLDKRALPAPEYTGTGYRAPATAAEEILAGLYAQVLGLERVGVDDSFFDLGGDSLLAMRMINAINTHLDARIEVRTLFEAPTVAQLAERIDDSAQRRPVLGPRVRPERVPLSFAQSRLWFLNRFEGGVATYNMPTAFR</sequence>
<dbReference type="SMART" id="SM00823">
    <property type="entry name" value="PKS_PP"/>
    <property type="match status" value="1"/>
</dbReference>
<dbReference type="GO" id="GO:0043041">
    <property type="term" value="P:amino acid activation for nonribosomal peptide biosynthetic process"/>
    <property type="evidence" value="ECO:0007669"/>
    <property type="project" value="TreeGrafter"/>
</dbReference>
<dbReference type="PANTHER" id="PTHR45527:SF1">
    <property type="entry name" value="FATTY ACID SYNTHASE"/>
    <property type="match status" value="1"/>
</dbReference>
<dbReference type="InterPro" id="IPR020806">
    <property type="entry name" value="PKS_PP-bd"/>
</dbReference>
<dbReference type="PROSITE" id="PS50075">
    <property type="entry name" value="CARRIER"/>
    <property type="match status" value="1"/>
</dbReference>
<evidence type="ECO:0000259" key="4">
    <source>
        <dbReference type="PROSITE" id="PS50075"/>
    </source>
</evidence>
<dbReference type="EMBL" id="AMRA01000141">
    <property type="protein sequence ID" value="EKF21428.1"/>
    <property type="molecule type" value="Genomic_DNA"/>
</dbReference>
<evidence type="ECO:0000256" key="1">
    <source>
        <dbReference type="ARBA" id="ARBA00001957"/>
    </source>
</evidence>
<dbReference type="InterPro" id="IPR010071">
    <property type="entry name" value="AA_adenyl_dom"/>
</dbReference>
<keyword evidence="2" id="KW-0596">Phosphopantetheine</keyword>
<evidence type="ECO:0000256" key="2">
    <source>
        <dbReference type="ARBA" id="ARBA00022450"/>
    </source>
</evidence>
<dbReference type="UniPathway" id="UPA00011"/>
<dbReference type="InterPro" id="IPR036736">
    <property type="entry name" value="ACP-like_sf"/>
</dbReference>
<dbReference type="Gene3D" id="3.40.50.12780">
    <property type="entry name" value="N-terminal domain of ligase-like"/>
    <property type="match status" value="1"/>
</dbReference>
<dbReference type="Gene3D" id="3.30.559.30">
    <property type="entry name" value="Nonribosomal peptide synthetase, condensation domain"/>
    <property type="match status" value="1"/>
</dbReference>
<dbReference type="GO" id="GO:0031177">
    <property type="term" value="F:phosphopantetheine binding"/>
    <property type="evidence" value="ECO:0007669"/>
    <property type="project" value="InterPro"/>
</dbReference>
<comment type="cofactor">
    <cofactor evidence="1">
        <name>pantetheine 4'-phosphate</name>
        <dbReference type="ChEBI" id="CHEBI:47942"/>
    </cofactor>
</comment>
<dbReference type="SUPFAM" id="SSF47336">
    <property type="entry name" value="ACP-like"/>
    <property type="match status" value="1"/>
</dbReference>
<comment type="caution">
    <text evidence="5">The sequence shown here is derived from an EMBL/GenBank/DDBJ whole genome shotgun (WGS) entry which is preliminary data.</text>
</comment>
<dbReference type="GO" id="GO:0008610">
    <property type="term" value="P:lipid biosynthetic process"/>
    <property type="evidence" value="ECO:0007669"/>
    <property type="project" value="UniProtKB-ARBA"/>
</dbReference>
<dbReference type="GO" id="GO:0003824">
    <property type="term" value="F:catalytic activity"/>
    <property type="evidence" value="ECO:0007669"/>
    <property type="project" value="InterPro"/>
</dbReference>
<dbReference type="InterPro" id="IPR042099">
    <property type="entry name" value="ANL_N_sf"/>
</dbReference>
<dbReference type="FunFam" id="3.40.50.12780:FF:000012">
    <property type="entry name" value="Non-ribosomal peptide synthetase"/>
    <property type="match status" value="1"/>
</dbReference>
<dbReference type="Proteomes" id="UP000006265">
    <property type="component" value="Unassembled WGS sequence"/>
</dbReference>
<dbReference type="InterPro" id="IPR001242">
    <property type="entry name" value="Condensation_dom"/>
</dbReference>
<gene>
    <name evidence="5" type="ORF">C731_4597</name>
</gene>
<feature type="non-terminal residue" evidence="5">
    <location>
        <position position="924"/>
    </location>
</feature>
<keyword evidence="3" id="KW-0597">Phosphoprotein</keyword>
<dbReference type="FunFam" id="3.30.300.30:FF:000010">
    <property type="entry name" value="Enterobactin synthetase component F"/>
    <property type="match status" value="1"/>
</dbReference>
<dbReference type="Gene3D" id="3.30.559.10">
    <property type="entry name" value="Chloramphenicol acetyltransferase-like domain"/>
    <property type="match status" value="2"/>
</dbReference>
<evidence type="ECO:0000313" key="6">
    <source>
        <dbReference type="Proteomes" id="UP000006265"/>
    </source>
</evidence>
<dbReference type="eggNOG" id="COG1020">
    <property type="taxonomic scope" value="Bacteria"/>
</dbReference>
<evidence type="ECO:0000313" key="5">
    <source>
        <dbReference type="EMBL" id="EKF21428.1"/>
    </source>
</evidence>
<dbReference type="Gene3D" id="1.10.1200.10">
    <property type="entry name" value="ACP-like"/>
    <property type="match status" value="1"/>
</dbReference>
<evidence type="ECO:0000256" key="3">
    <source>
        <dbReference type="ARBA" id="ARBA00022553"/>
    </source>
</evidence>
<dbReference type="Pfam" id="PF00550">
    <property type="entry name" value="PP-binding"/>
    <property type="match status" value="1"/>
</dbReference>
<dbReference type="GO" id="GO:0005829">
    <property type="term" value="C:cytosol"/>
    <property type="evidence" value="ECO:0007669"/>
    <property type="project" value="TreeGrafter"/>
</dbReference>
<dbReference type="RefSeq" id="WP_005632108.1">
    <property type="nucleotide sequence ID" value="NZ_AMRA01000141.1"/>
</dbReference>
<proteinExistence type="predicted"/>
<feature type="domain" description="Carrier" evidence="4">
    <location>
        <begin position="805"/>
        <end position="880"/>
    </location>
</feature>
<dbReference type="CDD" id="cd17643">
    <property type="entry name" value="A_NRPS_Cytc1-like"/>
    <property type="match status" value="1"/>
</dbReference>
<feature type="non-terminal residue" evidence="5">
    <location>
        <position position="1"/>
    </location>
</feature>
<dbReference type="SUPFAM" id="SSF52777">
    <property type="entry name" value="CoA-dependent acyltransferases"/>
    <property type="match status" value="1"/>
</dbReference>
<dbReference type="NCBIfam" id="TIGR01733">
    <property type="entry name" value="AA-adenyl-dom"/>
    <property type="match status" value="1"/>
</dbReference>
<organism evidence="5 6">
    <name type="scientific">Mycolicibacterium hassiacum (strain DSM 44199 / CIP 105218 / JCM 12690 / 3849)</name>
    <name type="common">Mycobacterium hassiacum</name>
    <dbReference type="NCBI Taxonomy" id="1122247"/>
    <lineage>
        <taxon>Bacteria</taxon>
        <taxon>Bacillati</taxon>
        <taxon>Actinomycetota</taxon>
        <taxon>Actinomycetes</taxon>
        <taxon>Mycobacteriales</taxon>
        <taxon>Mycobacteriaceae</taxon>
        <taxon>Mycolicibacterium</taxon>
    </lineage>
</organism>
<dbReference type="FunFam" id="3.40.50.980:FF:000001">
    <property type="entry name" value="Non-ribosomal peptide synthetase"/>
    <property type="match status" value="1"/>
</dbReference>
<dbReference type="GO" id="GO:0044550">
    <property type="term" value="P:secondary metabolite biosynthetic process"/>
    <property type="evidence" value="ECO:0007669"/>
    <property type="project" value="UniProtKB-ARBA"/>
</dbReference>
<keyword evidence="6" id="KW-1185">Reference proteome</keyword>
<dbReference type="PROSITE" id="PS00012">
    <property type="entry name" value="PHOSPHOPANTETHEINE"/>
    <property type="match status" value="1"/>
</dbReference>
<dbReference type="SMART" id="SM01294">
    <property type="entry name" value="PKS_PP_betabranch"/>
    <property type="match status" value="1"/>
</dbReference>
<name>K5B769_MYCHD</name>
<dbReference type="InterPro" id="IPR020845">
    <property type="entry name" value="AMP-binding_CS"/>
</dbReference>
<accession>K5B769</accession>
<dbReference type="InterPro" id="IPR000873">
    <property type="entry name" value="AMP-dep_synth/lig_dom"/>
</dbReference>